<evidence type="ECO:0000313" key="1">
    <source>
        <dbReference type="EMBL" id="KAI8433078.1"/>
    </source>
</evidence>
<comment type="caution">
    <text evidence="1">The sequence shown here is derived from an EMBL/GenBank/DDBJ whole genome shotgun (WGS) entry which is preliminary data.</text>
</comment>
<protein>
    <submittedName>
        <fullName evidence="1">Uncharacterized protein</fullName>
    </submittedName>
</protein>
<dbReference type="EMBL" id="CM046124">
    <property type="protein sequence ID" value="KAI8433078.1"/>
    <property type="molecule type" value="Genomic_DNA"/>
</dbReference>
<organism evidence="1 2">
    <name type="scientific">Choristoneura fumiferana</name>
    <name type="common">Spruce budworm moth</name>
    <name type="synonym">Archips fumiferana</name>
    <dbReference type="NCBI Taxonomy" id="7141"/>
    <lineage>
        <taxon>Eukaryota</taxon>
        <taxon>Metazoa</taxon>
        <taxon>Ecdysozoa</taxon>
        <taxon>Arthropoda</taxon>
        <taxon>Hexapoda</taxon>
        <taxon>Insecta</taxon>
        <taxon>Pterygota</taxon>
        <taxon>Neoptera</taxon>
        <taxon>Endopterygota</taxon>
        <taxon>Lepidoptera</taxon>
        <taxon>Glossata</taxon>
        <taxon>Ditrysia</taxon>
        <taxon>Tortricoidea</taxon>
        <taxon>Tortricidae</taxon>
        <taxon>Tortricinae</taxon>
        <taxon>Choristoneura</taxon>
    </lineage>
</organism>
<dbReference type="Proteomes" id="UP001064048">
    <property type="component" value="Chromosome 24"/>
</dbReference>
<accession>A0ACC0K9H3</accession>
<sequence>MSRTNSNHRLDNENKVTSVVNKYLRLNNGNTTRQYKGNENENVNKKVRSKRNTGDPRCAPFEYTGPSMTFLNPPVNKEGDKTYANNVTCITKISAPNEKQVVTLTFVDIFEIEDHPKCEYDYLEVRDGKYGFENILEHRCGKAFPPQITSTGPHIWLKFKSDDNIEYAGFRINIAFTTGSDSQTIPDSCFIPVAAARYGKIDNNAESVKKCRDESPYSLNIIWKITTEQGSKINLDFENYNLKYPNECELNLVQVFGSEPNFDHKLAYYCGLVANQVTTKDDIGNVMYVRMFAAKSARDKSKLIANYISVRTLEGQEGCKSDEFDCADGTCIDLALRCNEVAECRLKADEDVELCKKKKESPLSEPHIQVILIIFSLILSGMCFVFLFKCIRKLYQDHKIIKEHIQRSCEDRLDTLMDGELTLDPKQLERDSEPRASLERENHTNEMYKQQRNNRKASSIDSDYIHDTQIDIDDDMWRREAESIPVDPEDIRIENKGRMKRSDTSKREESLRSKSAKEEDKEKRDIRDASVGAPDTKESGCQTRESLFQVEPAQSSDGSGTNSRGFSTFGYSGATIARPSPAPANTSEITIELLRQVTPQESIKSPDSLRLTLGATPVGPEAPSLVGLPPTAASSRRLLPKTLRLHTQECFFRGL</sequence>
<name>A0ACC0K9H3_CHOFU</name>
<reference evidence="1 2" key="1">
    <citation type="journal article" date="2022" name="Genome Biol. Evol.">
        <title>The Spruce Budworm Genome: Reconstructing the Evolutionary History of Antifreeze Proteins.</title>
        <authorList>
            <person name="Beliveau C."/>
            <person name="Gagne P."/>
            <person name="Picq S."/>
            <person name="Vernygora O."/>
            <person name="Keeling C.I."/>
            <person name="Pinkney K."/>
            <person name="Doucet D."/>
            <person name="Wen F."/>
            <person name="Johnston J.S."/>
            <person name="Maaroufi H."/>
            <person name="Boyle B."/>
            <person name="Laroche J."/>
            <person name="Dewar K."/>
            <person name="Juretic N."/>
            <person name="Blackburn G."/>
            <person name="Nisole A."/>
            <person name="Brunet B."/>
            <person name="Brandao M."/>
            <person name="Lumley L."/>
            <person name="Duan J."/>
            <person name="Quan G."/>
            <person name="Lucarotti C.J."/>
            <person name="Roe A.D."/>
            <person name="Sperling F.A.H."/>
            <person name="Levesque R.C."/>
            <person name="Cusson M."/>
        </authorList>
    </citation>
    <scope>NUCLEOTIDE SEQUENCE [LARGE SCALE GENOMIC DNA]</scope>
    <source>
        <strain evidence="1">Glfc:IPQL:Cfum</strain>
    </source>
</reference>
<gene>
    <name evidence="1" type="ORF">MSG28_013936</name>
</gene>
<keyword evidence="2" id="KW-1185">Reference proteome</keyword>
<proteinExistence type="predicted"/>
<evidence type="ECO:0000313" key="2">
    <source>
        <dbReference type="Proteomes" id="UP001064048"/>
    </source>
</evidence>